<organism evidence="2 3">
    <name type="scientific">Gigaspora rosea</name>
    <dbReference type="NCBI Taxonomy" id="44941"/>
    <lineage>
        <taxon>Eukaryota</taxon>
        <taxon>Fungi</taxon>
        <taxon>Fungi incertae sedis</taxon>
        <taxon>Mucoromycota</taxon>
        <taxon>Glomeromycotina</taxon>
        <taxon>Glomeromycetes</taxon>
        <taxon>Diversisporales</taxon>
        <taxon>Gigasporaceae</taxon>
        <taxon>Gigaspora</taxon>
    </lineage>
</organism>
<evidence type="ECO:0000313" key="3">
    <source>
        <dbReference type="Proteomes" id="UP000266673"/>
    </source>
</evidence>
<dbReference type="GO" id="GO:0005524">
    <property type="term" value="F:ATP binding"/>
    <property type="evidence" value="ECO:0007669"/>
    <property type="project" value="InterPro"/>
</dbReference>
<dbReference type="STRING" id="44941.A0A397UY82"/>
<dbReference type="InterPro" id="IPR050167">
    <property type="entry name" value="Ser_Thr_protein_kinase"/>
</dbReference>
<dbReference type="EMBL" id="QKWP01000859">
    <property type="protein sequence ID" value="RIB14147.1"/>
    <property type="molecule type" value="Genomic_DNA"/>
</dbReference>
<reference evidence="2 3" key="1">
    <citation type="submission" date="2018-06" db="EMBL/GenBank/DDBJ databases">
        <title>Comparative genomics reveals the genomic features of Rhizophagus irregularis, R. cerebriforme, R. diaphanum and Gigaspora rosea, and their symbiotic lifestyle signature.</title>
        <authorList>
            <person name="Morin E."/>
            <person name="San Clemente H."/>
            <person name="Chen E.C.H."/>
            <person name="De La Providencia I."/>
            <person name="Hainaut M."/>
            <person name="Kuo A."/>
            <person name="Kohler A."/>
            <person name="Murat C."/>
            <person name="Tang N."/>
            <person name="Roy S."/>
            <person name="Loubradou J."/>
            <person name="Henrissat B."/>
            <person name="Grigoriev I.V."/>
            <person name="Corradi N."/>
            <person name="Roux C."/>
            <person name="Martin F.M."/>
        </authorList>
    </citation>
    <scope>NUCLEOTIDE SEQUENCE [LARGE SCALE GENOMIC DNA]</scope>
    <source>
        <strain evidence="2 3">DAOM 194757</strain>
    </source>
</reference>
<dbReference type="SMART" id="SM00219">
    <property type="entry name" value="TyrKc"/>
    <property type="match status" value="1"/>
</dbReference>
<dbReference type="Gene3D" id="1.25.40.10">
    <property type="entry name" value="Tetratricopeptide repeat domain"/>
    <property type="match status" value="1"/>
</dbReference>
<dbReference type="GO" id="GO:0004713">
    <property type="term" value="F:protein tyrosine kinase activity"/>
    <property type="evidence" value="ECO:0007669"/>
    <property type="project" value="InterPro"/>
</dbReference>
<gene>
    <name evidence="2" type="ORF">C2G38_1678087</name>
</gene>
<dbReference type="Proteomes" id="UP000266673">
    <property type="component" value="Unassembled WGS sequence"/>
</dbReference>
<evidence type="ECO:0000259" key="1">
    <source>
        <dbReference type="PROSITE" id="PS50011"/>
    </source>
</evidence>
<sequence>MILLGKSAILFLDSCNILHRDIRCENVMITDNLEAKLTNFRFSRMKDDNLSRHPVPINWMAPEVIEKNSYRYTSKSEIFSFGMLIWELCYEKIPYENMSDEKISNHILNGKREETPISKSYNDNDEKIQKGLIELIKGSLQQDPPSRMNLTRMFSLLRELAPTYPSYSQPLILKDPLELSNQGPIIIPPEKVEKGIQLHREGDYKNAWKCFKENVQVGDSEAKYWKGYYLWEGYYVQKDRKEAVKLFKEAAEEGVSDAQLRYAFALMSDKEKQNIDDELLNYIRLSAENDNVIAQFIYGDIYLNGKFGIQKDQKNQKKGLYYLKLAANKNYSKAIRLLCWKNEYQ</sequence>
<dbReference type="InterPro" id="IPR001245">
    <property type="entry name" value="Ser-Thr/Tyr_kinase_cat_dom"/>
</dbReference>
<proteinExistence type="predicted"/>
<dbReference type="Pfam" id="PF08238">
    <property type="entry name" value="Sel1"/>
    <property type="match status" value="2"/>
</dbReference>
<comment type="caution">
    <text evidence="2">The sequence shown here is derived from an EMBL/GenBank/DDBJ whole genome shotgun (WGS) entry which is preliminary data.</text>
</comment>
<dbReference type="Gene3D" id="1.10.510.10">
    <property type="entry name" value="Transferase(Phosphotransferase) domain 1"/>
    <property type="match status" value="1"/>
</dbReference>
<evidence type="ECO:0000313" key="2">
    <source>
        <dbReference type="EMBL" id="RIB14147.1"/>
    </source>
</evidence>
<dbReference type="SMART" id="SM00671">
    <property type="entry name" value="SEL1"/>
    <property type="match status" value="2"/>
</dbReference>
<dbReference type="Pfam" id="PF07714">
    <property type="entry name" value="PK_Tyr_Ser-Thr"/>
    <property type="match status" value="1"/>
</dbReference>
<dbReference type="PROSITE" id="PS50011">
    <property type="entry name" value="PROTEIN_KINASE_DOM"/>
    <property type="match status" value="1"/>
</dbReference>
<dbReference type="PANTHER" id="PTHR23257">
    <property type="entry name" value="SERINE-THREONINE PROTEIN KINASE"/>
    <property type="match status" value="1"/>
</dbReference>
<dbReference type="OrthoDB" id="2397917at2759"/>
<keyword evidence="2" id="KW-0808">Transferase</keyword>
<dbReference type="GO" id="GO:0005737">
    <property type="term" value="C:cytoplasm"/>
    <property type="evidence" value="ECO:0007669"/>
    <property type="project" value="TreeGrafter"/>
</dbReference>
<dbReference type="GO" id="GO:0007165">
    <property type="term" value="P:signal transduction"/>
    <property type="evidence" value="ECO:0007669"/>
    <property type="project" value="TreeGrafter"/>
</dbReference>
<feature type="domain" description="Protein kinase" evidence="1">
    <location>
        <begin position="1"/>
        <end position="164"/>
    </location>
</feature>
<dbReference type="SUPFAM" id="SSF56112">
    <property type="entry name" value="Protein kinase-like (PK-like)"/>
    <property type="match status" value="1"/>
</dbReference>
<dbReference type="InterPro" id="IPR008266">
    <property type="entry name" value="Tyr_kinase_AS"/>
</dbReference>
<dbReference type="PROSITE" id="PS00109">
    <property type="entry name" value="PROTEIN_KINASE_TYR"/>
    <property type="match status" value="1"/>
</dbReference>
<dbReference type="InterPro" id="IPR011990">
    <property type="entry name" value="TPR-like_helical_dom_sf"/>
</dbReference>
<dbReference type="SUPFAM" id="SSF81901">
    <property type="entry name" value="HCP-like"/>
    <property type="match status" value="1"/>
</dbReference>
<dbReference type="InterPro" id="IPR006597">
    <property type="entry name" value="Sel1-like"/>
</dbReference>
<dbReference type="InterPro" id="IPR000719">
    <property type="entry name" value="Prot_kinase_dom"/>
</dbReference>
<name>A0A397UY82_9GLOM</name>
<keyword evidence="2" id="KW-0418">Kinase</keyword>
<accession>A0A397UY82</accession>
<keyword evidence="3" id="KW-1185">Reference proteome</keyword>
<dbReference type="AlphaFoldDB" id="A0A397UY82"/>
<dbReference type="InterPro" id="IPR011009">
    <property type="entry name" value="Kinase-like_dom_sf"/>
</dbReference>
<dbReference type="InterPro" id="IPR020635">
    <property type="entry name" value="Tyr_kinase_cat_dom"/>
</dbReference>
<protein>
    <submittedName>
        <fullName evidence="2">Kinase-like domain-containing protein</fullName>
    </submittedName>
</protein>